<dbReference type="Gene3D" id="3.40.50.12160">
    <property type="entry name" value="Methylthiotransferase, N-terminal domain"/>
    <property type="match status" value="1"/>
</dbReference>
<reference evidence="10 11" key="1">
    <citation type="journal article" date="2010" name="J. Bacteriol.">
        <title>Complete genome sequence of "Candidatus Puniceispirillum marinum" IMCC1322, a representative of the SAR116 clade in the Alphaproteobacteria.</title>
        <authorList>
            <person name="Oh H.M."/>
            <person name="Kwon K.K."/>
            <person name="Kang I."/>
            <person name="Kang S.G."/>
            <person name="Lee J.H."/>
            <person name="Kim S.J."/>
            <person name="Cho J.C."/>
        </authorList>
    </citation>
    <scope>NUCLEOTIDE SEQUENCE [LARGE SCALE GENOMIC DNA]</scope>
    <source>
        <strain evidence="10 11">IMCC1322</strain>
    </source>
</reference>
<evidence type="ECO:0000313" key="11">
    <source>
        <dbReference type="Proteomes" id="UP000007460"/>
    </source>
</evidence>
<keyword evidence="6" id="KW-0408">Iron</keyword>
<dbReference type="EMBL" id="CP001751">
    <property type="protein sequence ID" value="ADE40056.1"/>
    <property type="molecule type" value="Genomic_DNA"/>
</dbReference>
<dbReference type="Proteomes" id="UP000007460">
    <property type="component" value="Chromosome"/>
</dbReference>
<evidence type="ECO:0000256" key="2">
    <source>
        <dbReference type="ARBA" id="ARBA00022485"/>
    </source>
</evidence>
<keyword evidence="3" id="KW-0808">Transferase</keyword>
<feature type="domain" description="MTTase N-terminal" evidence="8">
    <location>
        <begin position="5"/>
        <end position="108"/>
    </location>
</feature>
<dbReference type="AlphaFoldDB" id="D5BML3"/>
<evidence type="ECO:0000259" key="9">
    <source>
        <dbReference type="PROSITE" id="PS51918"/>
    </source>
</evidence>
<comment type="cofactor">
    <cofactor evidence="1">
        <name>[4Fe-4S] cluster</name>
        <dbReference type="ChEBI" id="CHEBI:49883"/>
    </cofactor>
</comment>
<evidence type="ECO:0000256" key="5">
    <source>
        <dbReference type="ARBA" id="ARBA00022723"/>
    </source>
</evidence>
<dbReference type="OrthoDB" id="9805215at2"/>
<accession>D5BML3</accession>
<evidence type="ECO:0000256" key="6">
    <source>
        <dbReference type="ARBA" id="ARBA00023004"/>
    </source>
</evidence>
<dbReference type="PROSITE" id="PS51918">
    <property type="entry name" value="RADICAL_SAM"/>
    <property type="match status" value="1"/>
</dbReference>
<dbReference type="InterPro" id="IPR020612">
    <property type="entry name" value="Methylthiotransferase_CS"/>
</dbReference>
<dbReference type="InterPro" id="IPR013848">
    <property type="entry name" value="Methylthiotransferase_N"/>
</dbReference>
<dbReference type="SFLD" id="SFLDS00029">
    <property type="entry name" value="Radical_SAM"/>
    <property type="match status" value="1"/>
</dbReference>
<sequence length="439" mass="47998">MPKRNTPQVETFGCRLNIWESEVIREKAAAAGVQDAIIFNTCAVTSEAEKQARQAIRKARRENPDSQIIVTGCAAQIAAENWASMDEVDVVLGNHDKLQAESWRDLGSASAACIDDVSDGTREDVREGTAAEVVSDIMQVREMASHMLDGFQEHTRAFLQIQQGCDHRCTFCIIPYGRGNNRSAGLHQIIDAAQALVDGGACEIVLTGVDITSWGSDLAGRPRLGRLVRALLREIPALPRLRLSSIDPAEGDAELMAVLGDDDRLMPHFHISAQHGDDLILKRMKRRHLGRDIIRFCDEARRRRPDIVFGADMIAGFPTEDDAAHQASCEMIARAGITHLHVFPYSPRPGTPAALMPPVAAADIKNRAASLRAIGSGRLSHLLDNSIGSFDQLLVESGNKGHGRNFSKIRLQGDYVPAGSLVDVKITDRDSQELIAERV</sequence>
<evidence type="ECO:0000256" key="3">
    <source>
        <dbReference type="ARBA" id="ARBA00022679"/>
    </source>
</evidence>
<keyword evidence="10" id="KW-0560">Oxidoreductase</keyword>
<dbReference type="NCBIfam" id="TIGR01579">
    <property type="entry name" value="MiaB-like-C"/>
    <property type="match status" value="1"/>
</dbReference>
<proteinExistence type="predicted"/>
<evidence type="ECO:0000256" key="1">
    <source>
        <dbReference type="ARBA" id="ARBA00001966"/>
    </source>
</evidence>
<keyword evidence="4" id="KW-0949">S-adenosyl-L-methionine</keyword>
<keyword evidence="11" id="KW-1185">Reference proteome</keyword>
<dbReference type="Gene3D" id="3.80.30.20">
    <property type="entry name" value="tm_1862 like domain"/>
    <property type="match status" value="1"/>
</dbReference>
<dbReference type="InterPro" id="IPR038135">
    <property type="entry name" value="Methylthiotransferase_N_sf"/>
</dbReference>
<dbReference type="InterPro" id="IPR058240">
    <property type="entry name" value="rSAM_sf"/>
</dbReference>
<gene>
    <name evidence="10" type="ordered locus">SAR116_1813</name>
</gene>
<dbReference type="EC" id="1.8.-.-" evidence="10"/>
<dbReference type="SUPFAM" id="SSF102114">
    <property type="entry name" value="Radical SAM enzymes"/>
    <property type="match status" value="1"/>
</dbReference>
<feature type="domain" description="Radical SAM core" evidence="9">
    <location>
        <begin position="151"/>
        <end position="382"/>
    </location>
</feature>
<keyword evidence="2" id="KW-0004">4Fe-4S</keyword>
<dbReference type="Pfam" id="PF00919">
    <property type="entry name" value="UPF0004"/>
    <property type="match status" value="1"/>
</dbReference>
<keyword evidence="5" id="KW-0479">Metal-binding</keyword>
<dbReference type="GO" id="GO:0046872">
    <property type="term" value="F:metal ion binding"/>
    <property type="evidence" value="ECO:0007669"/>
    <property type="project" value="UniProtKB-KW"/>
</dbReference>
<evidence type="ECO:0000259" key="8">
    <source>
        <dbReference type="PROSITE" id="PS51449"/>
    </source>
</evidence>
<dbReference type="InterPro" id="IPR006467">
    <property type="entry name" value="MiaB-like_bact"/>
</dbReference>
<dbReference type="KEGG" id="apb:SAR116_1813"/>
<dbReference type="GO" id="GO:0016491">
    <property type="term" value="F:oxidoreductase activity"/>
    <property type="evidence" value="ECO:0007669"/>
    <property type="project" value="UniProtKB-KW"/>
</dbReference>
<dbReference type="GO" id="GO:0051539">
    <property type="term" value="F:4 iron, 4 sulfur cluster binding"/>
    <property type="evidence" value="ECO:0007669"/>
    <property type="project" value="UniProtKB-KW"/>
</dbReference>
<dbReference type="SMART" id="SM00729">
    <property type="entry name" value="Elp3"/>
    <property type="match status" value="1"/>
</dbReference>
<keyword evidence="7" id="KW-0411">Iron-sulfur</keyword>
<evidence type="ECO:0000256" key="7">
    <source>
        <dbReference type="ARBA" id="ARBA00023014"/>
    </source>
</evidence>
<name>D5BML3_PUNMI</name>
<protein>
    <submittedName>
        <fullName evidence="10">MiaB-like tRNA modifying enzyme</fullName>
        <ecNumber evidence="10">1.8.-.-</ecNumber>
    </submittedName>
</protein>
<dbReference type="eggNOG" id="COG0621">
    <property type="taxonomic scope" value="Bacteria"/>
</dbReference>
<dbReference type="PANTHER" id="PTHR11918">
    <property type="entry name" value="RADICAL SAM PROTEINS"/>
    <property type="match status" value="1"/>
</dbReference>
<evidence type="ECO:0000313" key="10">
    <source>
        <dbReference type="EMBL" id="ADE40056.1"/>
    </source>
</evidence>
<dbReference type="HOGENOM" id="CLU_018697_1_1_5"/>
<dbReference type="Pfam" id="PF04055">
    <property type="entry name" value="Radical_SAM"/>
    <property type="match status" value="1"/>
</dbReference>
<dbReference type="RefSeq" id="WP_013046683.1">
    <property type="nucleotide sequence ID" value="NC_014010.1"/>
</dbReference>
<dbReference type="PROSITE" id="PS01278">
    <property type="entry name" value="MTTASE_RADICAL"/>
    <property type="match status" value="1"/>
</dbReference>
<dbReference type="InterPro" id="IPR007197">
    <property type="entry name" value="rSAM"/>
</dbReference>
<dbReference type="InterPro" id="IPR005839">
    <property type="entry name" value="Methylthiotransferase"/>
</dbReference>
<dbReference type="InterPro" id="IPR023404">
    <property type="entry name" value="rSAM_horseshoe"/>
</dbReference>
<organism evidence="10 11">
    <name type="scientific">Puniceispirillum marinum (strain IMCC1322)</name>
    <dbReference type="NCBI Taxonomy" id="488538"/>
    <lineage>
        <taxon>Bacteria</taxon>
        <taxon>Pseudomonadati</taxon>
        <taxon>Pseudomonadota</taxon>
        <taxon>Alphaproteobacteria</taxon>
        <taxon>Candidatus Puniceispirillales</taxon>
        <taxon>Candidatus Puniceispirillaceae</taxon>
        <taxon>Candidatus Puniceispirillum</taxon>
    </lineage>
</organism>
<dbReference type="PROSITE" id="PS51449">
    <property type="entry name" value="MTTASE_N"/>
    <property type="match status" value="1"/>
</dbReference>
<evidence type="ECO:0000256" key="4">
    <source>
        <dbReference type="ARBA" id="ARBA00022691"/>
    </source>
</evidence>
<dbReference type="STRING" id="488538.SAR116_1813"/>
<dbReference type="InterPro" id="IPR006638">
    <property type="entry name" value="Elp3/MiaA/NifB-like_rSAM"/>
</dbReference>
<dbReference type="NCBIfam" id="TIGR00089">
    <property type="entry name" value="MiaB/RimO family radical SAM methylthiotransferase"/>
    <property type="match status" value="1"/>
</dbReference>
<dbReference type="PANTHER" id="PTHR11918:SF45">
    <property type="entry name" value="THREONYLCARBAMOYLADENOSINE TRNA METHYLTHIOTRANSFERASE"/>
    <property type="match status" value="1"/>
</dbReference>
<dbReference type="CDD" id="cd01335">
    <property type="entry name" value="Radical_SAM"/>
    <property type="match status" value="1"/>
</dbReference>
<dbReference type="GO" id="GO:0035598">
    <property type="term" value="F:tRNA (N(6)-L-threonylcarbamoyladenosine(37)-C(2))-methylthiotransferase activity"/>
    <property type="evidence" value="ECO:0007669"/>
    <property type="project" value="TreeGrafter"/>
</dbReference>
<dbReference type="SFLD" id="SFLDG01082">
    <property type="entry name" value="B12-binding_domain_containing"/>
    <property type="match status" value="1"/>
</dbReference>